<proteinExistence type="predicted"/>
<accession>A0ABR3N8V6</accession>
<organism evidence="2 3">
    <name type="scientific">Cirrhinus molitorella</name>
    <name type="common">mud carp</name>
    <dbReference type="NCBI Taxonomy" id="172907"/>
    <lineage>
        <taxon>Eukaryota</taxon>
        <taxon>Metazoa</taxon>
        <taxon>Chordata</taxon>
        <taxon>Craniata</taxon>
        <taxon>Vertebrata</taxon>
        <taxon>Euteleostomi</taxon>
        <taxon>Actinopterygii</taxon>
        <taxon>Neopterygii</taxon>
        <taxon>Teleostei</taxon>
        <taxon>Ostariophysi</taxon>
        <taxon>Cypriniformes</taxon>
        <taxon>Cyprinidae</taxon>
        <taxon>Labeoninae</taxon>
        <taxon>Labeonini</taxon>
        <taxon>Cirrhinus</taxon>
    </lineage>
</organism>
<keyword evidence="1" id="KW-1133">Transmembrane helix</keyword>
<feature type="transmembrane region" description="Helical" evidence="1">
    <location>
        <begin position="35"/>
        <end position="53"/>
    </location>
</feature>
<dbReference type="EMBL" id="JAYMGO010000006">
    <property type="protein sequence ID" value="KAL1273364.1"/>
    <property type="molecule type" value="Genomic_DNA"/>
</dbReference>
<evidence type="ECO:0000313" key="2">
    <source>
        <dbReference type="EMBL" id="KAL1273364.1"/>
    </source>
</evidence>
<evidence type="ECO:0008006" key="4">
    <source>
        <dbReference type="Google" id="ProtNLM"/>
    </source>
</evidence>
<sequence>MIVKISAIQQSSDSGFGGFWVLIAQTGSIASGQDSLFSCAVLLLFFFSHVFALRHSTPHHASATFEFSFLSFGCELAPRPL</sequence>
<name>A0ABR3N8V6_9TELE</name>
<evidence type="ECO:0000256" key="1">
    <source>
        <dbReference type="SAM" id="Phobius"/>
    </source>
</evidence>
<evidence type="ECO:0000313" key="3">
    <source>
        <dbReference type="Proteomes" id="UP001558613"/>
    </source>
</evidence>
<protein>
    <recommendedName>
        <fullName evidence="4">Secreted protein</fullName>
    </recommendedName>
</protein>
<keyword evidence="1" id="KW-0472">Membrane</keyword>
<keyword evidence="1" id="KW-0812">Transmembrane</keyword>
<comment type="caution">
    <text evidence="2">The sequence shown here is derived from an EMBL/GenBank/DDBJ whole genome shotgun (WGS) entry which is preliminary data.</text>
</comment>
<reference evidence="2 3" key="1">
    <citation type="submission" date="2023-09" db="EMBL/GenBank/DDBJ databases">
        <authorList>
            <person name="Wang M."/>
        </authorList>
    </citation>
    <scope>NUCLEOTIDE SEQUENCE [LARGE SCALE GENOMIC DNA]</scope>
    <source>
        <strain evidence="2">GT-2023</strain>
        <tissue evidence="2">Liver</tissue>
    </source>
</reference>
<gene>
    <name evidence="2" type="ORF">QQF64_029226</name>
</gene>
<keyword evidence="3" id="KW-1185">Reference proteome</keyword>
<dbReference type="Proteomes" id="UP001558613">
    <property type="component" value="Unassembled WGS sequence"/>
</dbReference>